<name>A0ABP7Z2M6_9SPHI</name>
<evidence type="ECO:0000313" key="2">
    <source>
        <dbReference type="Proteomes" id="UP001500101"/>
    </source>
</evidence>
<protein>
    <recommendedName>
        <fullName evidence="3">Tetratricopeptide repeat protein</fullName>
    </recommendedName>
</protein>
<organism evidence="1 2">
    <name type="scientific">Sphingobacterium kyonggiense</name>
    <dbReference type="NCBI Taxonomy" id="714075"/>
    <lineage>
        <taxon>Bacteria</taxon>
        <taxon>Pseudomonadati</taxon>
        <taxon>Bacteroidota</taxon>
        <taxon>Sphingobacteriia</taxon>
        <taxon>Sphingobacteriales</taxon>
        <taxon>Sphingobacteriaceae</taxon>
        <taxon>Sphingobacterium</taxon>
    </lineage>
</organism>
<proteinExistence type="predicted"/>
<comment type="caution">
    <text evidence="1">The sequence shown here is derived from an EMBL/GenBank/DDBJ whole genome shotgun (WGS) entry which is preliminary data.</text>
</comment>
<evidence type="ECO:0000313" key="1">
    <source>
        <dbReference type="EMBL" id="GAA4146120.1"/>
    </source>
</evidence>
<evidence type="ECO:0008006" key="3">
    <source>
        <dbReference type="Google" id="ProtNLM"/>
    </source>
</evidence>
<dbReference type="Proteomes" id="UP001500101">
    <property type="component" value="Unassembled WGS sequence"/>
</dbReference>
<gene>
    <name evidence="1" type="ORF">GCM10022216_30680</name>
</gene>
<reference evidence="2" key="1">
    <citation type="journal article" date="2019" name="Int. J. Syst. Evol. Microbiol.">
        <title>The Global Catalogue of Microorganisms (GCM) 10K type strain sequencing project: providing services to taxonomists for standard genome sequencing and annotation.</title>
        <authorList>
            <consortium name="The Broad Institute Genomics Platform"/>
            <consortium name="The Broad Institute Genome Sequencing Center for Infectious Disease"/>
            <person name="Wu L."/>
            <person name="Ma J."/>
        </authorList>
    </citation>
    <scope>NUCLEOTIDE SEQUENCE [LARGE SCALE GENOMIC DNA]</scope>
    <source>
        <strain evidence="2">JCM 16704</strain>
    </source>
</reference>
<dbReference type="EMBL" id="BAAAZI010000012">
    <property type="protein sequence ID" value="GAA4146120.1"/>
    <property type="molecule type" value="Genomic_DNA"/>
</dbReference>
<accession>A0ABP7Z2M6</accession>
<sequence>MTIKDLFNHITNLKLGTEDKKIALLQLQSRYYQDEKAWETALDKTLELAHLKPNHLVFVNLGSIYENLGKLKDAEY</sequence>
<keyword evidence="2" id="KW-1185">Reference proteome</keyword>